<dbReference type="RefSeq" id="WP_188129880.1">
    <property type="nucleotide sequence ID" value="NZ_FRCB01000002.1"/>
</dbReference>
<evidence type="ECO:0000313" key="1">
    <source>
        <dbReference type="EMBL" id="SHL70759.1"/>
    </source>
</evidence>
<dbReference type="EMBL" id="FRCB01000002">
    <property type="protein sequence ID" value="SHL70759.1"/>
    <property type="molecule type" value="Genomic_DNA"/>
</dbReference>
<accession>A0A1M7CVA7</accession>
<organism evidence="1 2">
    <name type="scientific">Roseovarius litoreus</name>
    <dbReference type="NCBI Taxonomy" id="1155722"/>
    <lineage>
        <taxon>Bacteria</taxon>
        <taxon>Pseudomonadati</taxon>
        <taxon>Pseudomonadota</taxon>
        <taxon>Alphaproteobacteria</taxon>
        <taxon>Rhodobacterales</taxon>
        <taxon>Roseobacteraceae</taxon>
        <taxon>Roseovarius</taxon>
    </lineage>
</organism>
<reference evidence="1 2" key="1">
    <citation type="submission" date="2016-11" db="EMBL/GenBank/DDBJ databases">
        <authorList>
            <person name="Varghese N."/>
            <person name="Submissions S."/>
        </authorList>
    </citation>
    <scope>NUCLEOTIDE SEQUENCE [LARGE SCALE GENOMIC DNA]</scope>
    <source>
        <strain evidence="1 2">DSM 28249</strain>
    </source>
</reference>
<name>A0A1M7CVA7_9RHOB</name>
<evidence type="ECO:0000313" key="2">
    <source>
        <dbReference type="Proteomes" id="UP000322545"/>
    </source>
</evidence>
<dbReference type="AlphaFoldDB" id="A0A1M7CVA7"/>
<gene>
    <name evidence="1" type="ORF">SAMN05443432_102302</name>
</gene>
<proteinExistence type="predicted"/>
<sequence>MQDELTEKTRKGPEVSRELFGGVLDFDAAGHYPGLELLNFVFCGEGQDPLPAGDAVKIKRRSHDFGRRLVWDGAFKSDPRRHEVLLDDTSAEETLRELLRCLQLDIPNGTKEPKWSRAHFFPYTPSLIHWDSRERSGKIRLERLYLRGGGALAFKVLRSDADLDRLRRIREGFAGLYSATVDSPLEILAAFINGQSKNDVEPVTDDIEKATRANLDEFEDVYRDGILNILEQHAATSVAKIRAVMGWTGLWLVLMQNRRARFSLGMELSPIVCDCGAASPQLRRVSQRCLQEVLSNIVEAVVQFEPEMAQAQKNKIRSFFWATAAANGFLNAWRGRKHFTFSVDALEMIVLATIPAGSEMPFERFVTEVLYDRLGIAVGRGAAEASGLVNSIDASIFEENEAQLALQMIAAGLVTQYSDATRMVSPRTTA</sequence>
<protein>
    <submittedName>
        <fullName evidence="1">Uncharacterized protein</fullName>
    </submittedName>
</protein>
<keyword evidence="2" id="KW-1185">Reference proteome</keyword>
<dbReference type="Proteomes" id="UP000322545">
    <property type="component" value="Unassembled WGS sequence"/>
</dbReference>